<keyword evidence="2" id="KW-1133">Transmembrane helix</keyword>
<evidence type="ECO:0000256" key="1">
    <source>
        <dbReference type="SAM" id="MobiDB-lite"/>
    </source>
</evidence>
<comment type="caution">
    <text evidence="3">The sequence shown here is derived from an EMBL/GenBank/DDBJ whole genome shotgun (WGS) entry which is preliminary data.</text>
</comment>
<feature type="region of interest" description="Disordered" evidence="1">
    <location>
        <begin position="84"/>
        <end position="140"/>
    </location>
</feature>
<feature type="transmembrane region" description="Helical" evidence="2">
    <location>
        <begin position="143"/>
        <end position="161"/>
    </location>
</feature>
<proteinExistence type="predicted"/>
<keyword evidence="2" id="KW-0812">Transmembrane</keyword>
<gene>
    <name evidence="3" type="ORF">ACFQGL_20040</name>
</gene>
<evidence type="ECO:0000256" key="2">
    <source>
        <dbReference type="SAM" id="Phobius"/>
    </source>
</evidence>
<feature type="compositionally biased region" description="Polar residues" evidence="1">
    <location>
        <begin position="202"/>
        <end position="221"/>
    </location>
</feature>
<reference evidence="4" key="1">
    <citation type="journal article" date="2019" name="Int. J. Syst. Evol. Microbiol.">
        <title>The Global Catalogue of Microorganisms (GCM) 10K type strain sequencing project: providing services to taxonomists for standard genome sequencing and annotation.</title>
        <authorList>
            <consortium name="The Broad Institute Genomics Platform"/>
            <consortium name="The Broad Institute Genome Sequencing Center for Infectious Disease"/>
            <person name="Wu L."/>
            <person name="Ma J."/>
        </authorList>
    </citation>
    <scope>NUCLEOTIDE SEQUENCE [LARGE SCALE GENOMIC DNA]</scope>
    <source>
        <strain evidence="4">CGMCC 4.7144</strain>
    </source>
</reference>
<keyword evidence="2" id="KW-0472">Membrane</keyword>
<protein>
    <submittedName>
        <fullName evidence="3">Uncharacterized protein</fullName>
    </submittedName>
</protein>
<dbReference type="EMBL" id="JBHSQS010000011">
    <property type="protein sequence ID" value="MFC5925634.1"/>
    <property type="molecule type" value="Genomic_DNA"/>
</dbReference>
<organism evidence="3 4">
    <name type="scientific">Micromonospora vulcania</name>
    <dbReference type="NCBI Taxonomy" id="1441873"/>
    <lineage>
        <taxon>Bacteria</taxon>
        <taxon>Bacillati</taxon>
        <taxon>Actinomycetota</taxon>
        <taxon>Actinomycetes</taxon>
        <taxon>Micromonosporales</taxon>
        <taxon>Micromonosporaceae</taxon>
        <taxon>Micromonospora</taxon>
    </lineage>
</organism>
<name>A0ABW1H7K2_9ACTN</name>
<feature type="region of interest" description="Disordered" evidence="1">
    <location>
        <begin position="184"/>
        <end position="246"/>
    </location>
</feature>
<dbReference type="RefSeq" id="WP_377513703.1">
    <property type="nucleotide sequence ID" value="NZ_JBHSQS010000011.1"/>
</dbReference>
<keyword evidence="4" id="KW-1185">Reference proteome</keyword>
<evidence type="ECO:0000313" key="3">
    <source>
        <dbReference type="EMBL" id="MFC5925634.1"/>
    </source>
</evidence>
<accession>A0ABW1H7K2</accession>
<sequence>MTTEGFREVDDDLLADYLGGALDGTPQQAEVAGLVDADPAWAQAYALLAPAVTAVSADLSRWAEPTPELPPAIADRLAAALAAAEPPPTGVPVDEDAPPTGRPVIVPAQGGSVRRPAGASPADPGRGTPTGPGRRRHRWARRTAPVVAVAAVAVVAIGLGLNQLAENHSDTAGTAAMDQPVSAPNAAVGAARTTGPPLHSGTDYSPQTLADGSALSTSQHSRSARAEQPPGVESEGGRRPSPDGLNQLTRLTTEAALTACLADVAAEHKSAPLVVEVIDYAAFQGEPALVIRFTDSAGARWVWVSGPECGVPGSGSDNRYSARVG</sequence>
<dbReference type="Proteomes" id="UP001596226">
    <property type="component" value="Unassembled WGS sequence"/>
</dbReference>
<evidence type="ECO:0000313" key="4">
    <source>
        <dbReference type="Proteomes" id="UP001596226"/>
    </source>
</evidence>